<dbReference type="Gene3D" id="3.30.1540.10">
    <property type="entry name" value="formyl-coa transferase, domain 3"/>
    <property type="match status" value="1"/>
</dbReference>
<dbReference type="GO" id="GO:0008410">
    <property type="term" value="F:CoA-transferase activity"/>
    <property type="evidence" value="ECO:0007669"/>
    <property type="project" value="TreeGrafter"/>
</dbReference>
<reference evidence="2 3" key="1">
    <citation type="journal article" date="2015" name="Int. J. Syst. Evol. Microbiol.">
        <title>Roseomonas oryzae sp. nov., isolated from paddy rhizosphere soil.</title>
        <authorList>
            <person name="Ramaprasad E.V."/>
            <person name="Sasikala Ch."/>
            <person name="Ramana Ch.V."/>
        </authorList>
    </citation>
    <scope>NUCLEOTIDE SEQUENCE [LARGE SCALE GENOMIC DNA]</scope>
    <source>
        <strain evidence="2 3">KCTC 42542</strain>
    </source>
</reference>
<dbReference type="InterPro" id="IPR003673">
    <property type="entry name" value="CoA-Trfase_fam_III"/>
</dbReference>
<comment type="caution">
    <text evidence="2">The sequence shown here is derived from an EMBL/GenBank/DDBJ whole genome shotgun (WGS) entry which is preliminary data.</text>
</comment>
<dbReference type="AlphaFoldDB" id="A0A5B2TCY1"/>
<organism evidence="2 3">
    <name type="scientific">Teichococcus oryzae</name>
    <dbReference type="NCBI Taxonomy" id="1608942"/>
    <lineage>
        <taxon>Bacteria</taxon>
        <taxon>Pseudomonadati</taxon>
        <taxon>Pseudomonadota</taxon>
        <taxon>Alphaproteobacteria</taxon>
        <taxon>Acetobacterales</taxon>
        <taxon>Roseomonadaceae</taxon>
        <taxon>Roseomonas</taxon>
    </lineage>
</organism>
<dbReference type="InterPro" id="IPR050483">
    <property type="entry name" value="CoA-transferase_III_domain"/>
</dbReference>
<dbReference type="PANTHER" id="PTHR48207:SF3">
    <property type="entry name" value="SUCCINATE--HYDROXYMETHYLGLUTARATE COA-TRANSFERASE"/>
    <property type="match status" value="1"/>
</dbReference>
<protein>
    <submittedName>
        <fullName evidence="2">CoA transferase</fullName>
    </submittedName>
</protein>
<accession>A0A5B2TCY1</accession>
<dbReference type="InterPro" id="IPR044855">
    <property type="entry name" value="CoA-Trfase_III_dom3_sf"/>
</dbReference>
<evidence type="ECO:0000313" key="2">
    <source>
        <dbReference type="EMBL" id="KAA2212371.1"/>
    </source>
</evidence>
<dbReference type="Proteomes" id="UP000322110">
    <property type="component" value="Unassembled WGS sequence"/>
</dbReference>
<gene>
    <name evidence="2" type="ORF">F0Q34_15120</name>
</gene>
<dbReference type="SUPFAM" id="SSF89796">
    <property type="entry name" value="CoA-transferase family III (CaiB/BaiF)"/>
    <property type="match status" value="1"/>
</dbReference>
<keyword evidence="1 2" id="KW-0808">Transferase</keyword>
<sequence length="419" mass="43882">MDHDEHDKGCGEIVGAERAGAVRVSAPQQNGLQNGPLAGLTVVTLEQAVAAPYCSSRLADAGARVIKIERPEGDFARGYDAAVHGLSSYFVWLNRGKQSLVADIKDPEDAALLHRILEGADVFIQNLAPGAAERAGFGSDELRRRYPRLITVDVSGYGANNAYASMKAYDLLVQAESGLASITGHPAGPGRVGVSVCDVACGMAAHAAVLEALIARGITGQGRKLEVSLFDGMADWMNVPLLYYEGTGKVPQRVGLAHPSICPYGAFPTADGSLVLISIQNEREWAQFCEVVLQDAGLATRPGFNSNNARVGNRPEVDALVAARLGALSRAEAAERLNRARTAFGFVNELPDLPGHPALRRVPVETPGGMASIVAPPALADGAAPALGPVPAIGEHSAAIRAEFAAPGRQQDHSGETQP</sequence>
<proteinExistence type="predicted"/>
<keyword evidence="3" id="KW-1185">Reference proteome</keyword>
<evidence type="ECO:0000313" key="3">
    <source>
        <dbReference type="Proteomes" id="UP000322110"/>
    </source>
</evidence>
<dbReference type="InterPro" id="IPR023606">
    <property type="entry name" value="CoA-Trfase_III_dom_1_sf"/>
</dbReference>
<evidence type="ECO:0000256" key="1">
    <source>
        <dbReference type="ARBA" id="ARBA00022679"/>
    </source>
</evidence>
<dbReference type="EMBL" id="VUKA01000008">
    <property type="protein sequence ID" value="KAA2212371.1"/>
    <property type="molecule type" value="Genomic_DNA"/>
</dbReference>
<dbReference type="PANTHER" id="PTHR48207">
    <property type="entry name" value="SUCCINATE--HYDROXYMETHYLGLUTARATE COA-TRANSFERASE"/>
    <property type="match status" value="1"/>
</dbReference>
<dbReference type="Gene3D" id="3.40.50.10540">
    <property type="entry name" value="Crotonobetainyl-coa:carnitine coa-transferase, domain 1"/>
    <property type="match status" value="1"/>
</dbReference>
<dbReference type="Pfam" id="PF02515">
    <property type="entry name" value="CoA_transf_3"/>
    <property type="match status" value="1"/>
</dbReference>
<name>A0A5B2TCY1_9PROT</name>
<dbReference type="OrthoDB" id="7457784at2"/>